<dbReference type="SUPFAM" id="SSF47336">
    <property type="entry name" value="ACP-like"/>
    <property type="match status" value="1"/>
</dbReference>
<sequence>MKEKFLNAFKEALEIEEDKVEMSDVMSDFDTWDSMSRLSLIALLDEHFEIEISDDEFENMTTVQDLYDKVQTKVQADG</sequence>
<dbReference type="KEGG" id="ptq:P700755_001595"/>
<evidence type="ECO:0000313" key="2">
    <source>
        <dbReference type="EMBL" id="AFU68473.1"/>
    </source>
</evidence>
<accession>K4IF83</accession>
<feature type="domain" description="Carrier" evidence="1">
    <location>
        <begin position="1"/>
        <end position="74"/>
    </location>
</feature>
<name>K4IF83_PSYTT</name>
<evidence type="ECO:0000313" key="3">
    <source>
        <dbReference type="Proteomes" id="UP000008514"/>
    </source>
</evidence>
<dbReference type="RefSeq" id="WP_015024071.1">
    <property type="nucleotide sequence ID" value="NC_018721.1"/>
</dbReference>
<dbReference type="OrthoDB" id="9811033at2"/>
<gene>
    <name evidence="2" type="ordered locus">P700755_001595</name>
</gene>
<evidence type="ECO:0000259" key="1">
    <source>
        <dbReference type="PROSITE" id="PS50075"/>
    </source>
</evidence>
<dbReference type="AlphaFoldDB" id="K4IF83"/>
<dbReference type="InterPro" id="IPR009081">
    <property type="entry name" value="PP-bd_ACP"/>
</dbReference>
<dbReference type="Gene3D" id="1.10.1200.10">
    <property type="entry name" value="ACP-like"/>
    <property type="match status" value="1"/>
</dbReference>
<dbReference type="STRING" id="313595.P700755_001595"/>
<dbReference type="EMBL" id="CP003879">
    <property type="protein sequence ID" value="AFU68473.1"/>
    <property type="molecule type" value="Genomic_DNA"/>
</dbReference>
<dbReference type="HOGENOM" id="CLU_108696_20_5_10"/>
<dbReference type="PROSITE" id="PS50075">
    <property type="entry name" value="CARRIER"/>
    <property type="match status" value="1"/>
</dbReference>
<dbReference type="InterPro" id="IPR036736">
    <property type="entry name" value="ACP-like_sf"/>
</dbReference>
<organism evidence="2 3">
    <name type="scientific">Psychroflexus torquis (strain ATCC 700755 / CIP 106069 / ACAM 623)</name>
    <dbReference type="NCBI Taxonomy" id="313595"/>
    <lineage>
        <taxon>Bacteria</taxon>
        <taxon>Pseudomonadati</taxon>
        <taxon>Bacteroidota</taxon>
        <taxon>Flavobacteriia</taxon>
        <taxon>Flavobacteriales</taxon>
        <taxon>Flavobacteriaceae</taxon>
        <taxon>Psychroflexus</taxon>
    </lineage>
</organism>
<dbReference type="eggNOG" id="COG0236">
    <property type="taxonomic scope" value="Bacteria"/>
</dbReference>
<reference evidence="2" key="1">
    <citation type="submission" date="2006-03" db="EMBL/GenBank/DDBJ databases">
        <authorList>
            <person name="Bowman J."/>
            <person name="Ferriera S."/>
            <person name="Johnson J."/>
            <person name="Kravitz S."/>
            <person name="Halpern A."/>
            <person name="Remington K."/>
            <person name="Beeson K."/>
            <person name="Tran B."/>
            <person name="Rogers Y.-H."/>
            <person name="Friedman R."/>
            <person name="Venter J.C."/>
        </authorList>
    </citation>
    <scope>NUCLEOTIDE SEQUENCE [LARGE SCALE GENOMIC DNA]</scope>
    <source>
        <strain evidence="2">ATCC 700755</strain>
    </source>
</reference>
<keyword evidence="3" id="KW-1185">Reference proteome</keyword>
<protein>
    <submittedName>
        <fullName evidence="2">Acyl carrier protein AcpP</fullName>
    </submittedName>
</protein>
<dbReference type="Proteomes" id="UP000008514">
    <property type="component" value="Chromosome"/>
</dbReference>
<dbReference type="Pfam" id="PF00550">
    <property type="entry name" value="PP-binding"/>
    <property type="match status" value="1"/>
</dbReference>
<reference evidence="2" key="2">
    <citation type="submission" date="2012-09" db="EMBL/GenBank/DDBJ databases">
        <title>The complete sequence of Psychroflexus torquis an extreme psychrophile from sea-ice that is stimulated by light.</title>
        <authorList>
            <person name="Feng S."/>
            <person name="Powell S.M."/>
            <person name="Bowman J.P."/>
        </authorList>
    </citation>
    <scope>NUCLEOTIDE SEQUENCE [LARGE SCALE GENOMIC DNA]</scope>
    <source>
        <strain evidence="2">ATCC 700755</strain>
    </source>
</reference>
<proteinExistence type="predicted"/>